<dbReference type="DNASU" id="1046420"/>
<dbReference type="BioCyc" id="PPUT160488:G1G01-3733-MONOMER"/>
<reference evidence="3 4" key="1">
    <citation type="journal article" date="2002" name="Environ. Microbiol.">
        <title>Complete genome sequence and comparative analysis of the metabolically versatile Pseudomonas putida KT2440.</title>
        <authorList>
            <person name="Nelson K.E."/>
            <person name="Weinel C."/>
            <person name="Paulsen I.T."/>
            <person name="Dodson R.J."/>
            <person name="Hilbert H."/>
            <person name="Martins dos Santos V.A."/>
            <person name="Fouts D.E."/>
            <person name="Gill S.R."/>
            <person name="Pop M."/>
            <person name="Holmes M."/>
            <person name="Brinkac L."/>
            <person name="Beanan M."/>
            <person name="DeBoy R.T."/>
            <person name="Daugherty S."/>
            <person name="Kolonay J."/>
            <person name="Madupu R."/>
            <person name="Nelson W."/>
            <person name="White O."/>
            <person name="Peterson J."/>
            <person name="Khouri H."/>
            <person name="Hance I."/>
            <person name="Chris Lee P."/>
            <person name="Holtzapple E."/>
            <person name="Scanlan D."/>
            <person name="Tran K."/>
            <person name="Moazzez A."/>
            <person name="Utterback T."/>
            <person name="Rizzo M."/>
            <person name="Lee K."/>
            <person name="Kosack D."/>
            <person name="Moestl D."/>
            <person name="Wedler H."/>
            <person name="Lauber J."/>
            <person name="Stjepandic D."/>
            <person name="Hoheisel J."/>
            <person name="Straetz M."/>
            <person name="Heim S."/>
            <person name="Kiewitz C."/>
            <person name="Eisen J.A."/>
            <person name="Timmis K.N."/>
            <person name="Dusterhoft A."/>
            <person name="Tummler B."/>
            <person name="Fraser C.M."/>
        </authorList>
    </citation>
    <scope>NUCLEOTIDE SEQUENCE [LARGE SCALE GENOMIC DNA]</scope>
    <source>
        <strain evidence="4">ATCC 47054 / DSM 6125 / CFBP 8728 / NCIMB 11950 / KT2440</strain>
    </source>
</reference>
<dbReference type="STRING" id="160488.PP_3498"/>
<dbReference type="InterPro" id="IPR003346">
    <property type="entry name" value="Transposase_20"/>
</dbReference>
<dbReference type="Pfam" id="PF01548">
    <property type="entry name" value="DEDD_Tnp_IS110"/>
    <property type="match status" value="1"/>
</dbReference>
<dbReference type="NCBIfam" id="NF033542">
    <property type="entry name" value="transpos_IS110"/>
    <property type="match status" value="1"/>
</dbReference>
<dbReference type="EMBL" id="AE015451">
    <property type="protein sequence ID" value="AAN69099.2"/>
    <property type="molecule type" value="Genomic_DNA"/>
</dbReference>
<dbReference type="GO" id="GO:0003677">
    <property type="term" value="F:DNA binding"/>
    <property type="evidence" value="ECO:0007669"/>
    <property type="project" value="InterPro"/>
</dbReference>
<dbReference type="PANTHER" id="PTHR33055">
    <property type="entry name" value="TRANSPOSASE FOR INSERTION SEQUENCE ELEMENT IS1111A"/>
    <property type="match status" value="1"/>
</dbReference>
<dbReference type="GO" id="GO:0006313">
    <property type="term" value="P:DNA transposition"/>
    <property type="evidence" value="ECO:0007669"/>
    <property type="project" value="InterPro"/>
</dbReference>
<sequence length="392" mass="43487">MDSPPPRHHSATVVFEEANGSEGETMKKHSSKHDSLSSTDVELCTTICVDLAKQVFQLAGEDATGRVIYEDRIKSRQAFHDFLLRLPTTVAVLMECGPGAQAWARLLQAKGNPVRILPAQRVAEHRSGAKNDRNDCYAILRAGRDTSIASIPIKSTTALAIQALHRIRRGNIKRHTALGNQIRGLLLEHGVSMPQGDAAINKHVPRALEDASLPLPDLLRELLDELLMDWLSLGERITALSRRLEATAQEDKVAQRLITIRGVGPIIATAIVAKQTDPSRFASGRMYSAFFGIVPDQHSSGNKIRLGKMSKRGDGYIRSLMIQGAHSVLSQLRPDSDQPDDRRLLRWLSRLGRKEAAIRLANRNLRIIWALLQSDQVYQRKPNEKPEAAMSL</sequence>
<feature type="domain" description="Transposase IS110-like N-terminal" evidence="1">
    <location>
        <begin position="49"/>
        <end position="188"/>
    </location>
</feature>
<dbReference type="Pfam" id="PF02371">
    <property type="entry name" value="Transposase_20"/>
    <property type="match status" value="1"/>
</dbReference>
<dbReference type="KEGG" id="ppu:PP_3498"/>
<evidence type="ECO:0000313" key="3">
    <source>
        <dbReference type="EMBL" id="AAN69099.2"/>
    </source>
</evidence>
<organism evidence="3 4">
    <name type="scientific">Pseudomonas putida (strain ATCC 47054 / DSM 6125 / CFBP 8728 / NCIMB 11950 / KT2440)</name>
    <dbReference type="NCBI Taxonomy" id="160488"/>
    <lineage>
        <taxon>Bacteria</taxon>
        <taxon>Pseudomonadati</taxon>
        <taxon>Pseudomonadota</taxon>
        <taxon>Gammaproteobacteria</taxon>
        <taxon>Pseudomonadales</taxon>
        <taxon>Pseudomonadaceae</taxon>
        <taxon>Pseudomonas</taxon>
    </lineage>
</organism>
<dbReference type="InterPro" id="IPR047650">
    <property type="entry name" value="Transpos_IS110"/>
</dbReference>
<dbReference type="eggNOG" id="COG3547">
    <property type="taxonomic scope" value="Bacteria"/>
</dbReference>
<proteinExistence type="predicted"/>
<dbReference type="AlphaFoldDB" id="Q88H63"/>
<gene>
    <name evidence="3" type="ordered locus">PP_3498</name>
</gene>
<dbReference type="GO" id="GO:0004803">
    <property type="term" value="F:transposase activity"/>
    <property type="evidence" value="ECO:0007669"/>
    <property type="project" value="InterPro"/>
</dbReference>
<keyword evidence="4" id="KW-1185">Reference proteome</keyword>
<accession>Q88H63</accession>
<dbReference type="PANTHER" id="PTHR33055:SF3">
    <property type="entry name" value="PUTATIVE TRANSPOSASE FOR IS117-RELATED"/>
    <property type="match status" value="1"/>
</dbReference>
<evidence type="ECO:0000313" key="4">
    <source>
        <dbReference type="Proteomes" id="UP000000556"/>
    </source>
</evidence>
<dbReference type="Proteomes" id="UP000000556">
    <property type="component" value="Chromosome"/>
</dbReference>
<feature type="domain" description="Transposase IS116/IS110/IS902 C-terminal" evidence="2">
    <location>
        <begin position="254"/>
        <end position="334"/>
    </location>
</feature>
<reference evidence="3 4" key="2">
    <citation type="journal article" date="2016" name="Environ. Microbiol.">
        <title>The revisited genome of Pseudomonas putida KT2440 enlightens its value as a robust metabolic chassis.</title>
        <authorList>
            <person name="Belda E."/>
            <person name="van Heck R.G."/>
            <person name="Lopez-Sanchez M.J."/>
            <person name="Cruveiller S."/>
            <person name="Barbe V."/>
            <person name="Fraser C."/>
            <person name="Klenk H.P."/>
            <person name="Petersen J."/>
            <person name="Morgat A."/>
            <person name="Nikel P.I."/>
            <person name="Vallenet D."/>
            <person name="Rouy Z."/>
            <person name="Sekowska A."/>
            <person name="Martins Dos Santos V.A."/>
            <person name="de Lorenzo V."/>
            <person name="Danchin A."/>
            <person name="Medigue C."/>
        </authorList>
    </citation>
    <scope>NUCLEOTIDE SEQUENCE [LARGE SCALE GENOMIC DNA]</scope>
    <source>
        <strain evidence="4">ATCC 47054 / DSM 6125 / CFBP 8728 / NCIMB 11950 / KT2440</strain>
    </source>
</reference>
<dbReference type="OrthoDB" id="7026746at2"/>
<protein>
    <submittedName>
        <fullName evidence="3">Transposase</fullName>
    </submittedName>
</protein>
<dbReference type="PATRIC" id="fig|160488.4.peg.3719"/>
<name>Q88H63_PSEPK</name>
<evidence type="ECO:0000259" key="2">
    <source>
        <dbReference type="Pfam" id="PF02371"/>
    </source>
</evidence>
<dbReference type="PaxDb" id="160488-PP_3498"/>
<dbReference type="InterPro" id="IPR002525">
    <property type="entry name" value="Transp_IS110-like_N"/>
</dbReference>
<evidence type="ECO:0000259" key="1">
    <source>
        <dbReference type="Pfam" id="PF01548"/>
    </source>
</evidence>